<name>A0A6J1PLD7_9HYME</name>
<keyword evidence="6" id="KW-0805">Transcription regulation</keyword>
<evidence type="ECO:0000256" key="10">
    <source>
        <dbReference type="ARBA" id="ARBA00023242"/>
    </source>
</evidence>
<keyword evidence="10" id="KW-0539">Nucleus</keyword>
<dbReference type="SUPFAM" id="SSF57716">
    <property type="entry name" value="Glucocorticoid receptor-like (DNA-binding domain)"/>
    <property type="match status" value="1"/>
</dbReference>
<dbReference type="AlphaFoldDB" id="A0A6J1PLD7"/>
<evidence type="ECO:0000256" key="12">
    <source>
        <dbReference type="PROSITE-ProRule" id="PRU00309"/>
    </source>
</evidence>
<evidence type="ECO:0000256" key="6">
    <source>
        <dbReference type="ARBA" id="ARBA00023015"/>
    </source>
</evidence>
<dbReference type="PROSITE" id="PS50950">
    <property type="entry name" value="ZF_THAP"/>
    <property type="match status" value="1"/>
</dbReference>
<dbReference type="OrthoDB" id="7554156at2759"/>
<evidence type="ECO:0000313" key="15">
    <source>
        <dbReference type="RefSeq" id="XP_024870479.1"/>
    </source>
</evidence>
<dbReference type="Gene3D" id="6.20.210.20">
    <property type="entry name" value="THAP domain"/>
    <property type="match status" value="1"/>
</dbReference>
<organism evidence="14 15">
    <name type="scientific">Temnothorax curvispinosus</name>
    <dbReference type="NCBI Taxonomy" id="300111"/>
    <lineage>
        <taxon>Eukaryota</taxon>
        <taxon>Metazoa</taxon>
        <taxon>Ecdysozoa</taxon>
        <taxon>Arthropoda</taxon>
        <taxon>Hexapoda</taxon>
        <taxon>Insecta</taxon>
        <taxon>Pterygota</taxon>
        <taxon>Neoptera</taxon>
        <taxon>Endopterygota</taxon>
        <taxon>Hymenoptera</taxon>
        <taxon>Apocrita</taxon>
        <taxon>Aculeata</taxon>
        <taxon>Formicoidea</taxon>
        <taxon>Formicidae</taxon>
        <taxon>Myrmicinae</taxon>
        <taxon>Temnothorax</taxon>
    </lineage>
</organism>
<dbReference type="GeneID" id="112453781"/>
<keyword evidence="14" id="KW-1185">Reference proteome</keyword>
<dbReference type="InterPro" id="IPR026516">
    <property type="entry name" value="THAP1/10"/>
</dbReference>
<keyword evidence="8 12" id="KW-0238">DNA-binding</keyword>
<dbReference type="SMART" id="SM00692">
    <property type="entry name" value="DM3"/>
    <property type="match status" value="1"/>
</dbReference>
<evidence type="ECO:0000256" key="3">
    <source>
        <dbReference type="ARBA" id="ARBA00022723"/>
    </source>
</evidence>
<keyword evidence="9" id="KW-0804">Transcription</keyword>
<keyword evidence="3" id="KW-0479">Metal-binding</keyword>
<comment type="similarity">
    <text evidence="2">Belongs to the THAP1 family.</text>
</comment>
<gene>
    <name evidence="15" type="primary">LOC112453781</name>
</gene>
<keyword evidence="4 12" id="KW-0863">Zinc-finger</keyword>
<dbReference type="InterPro" id="IPR038441">
    <property type="entry name" value="THAP_Znf_sf"/>
</dbReference>
<proteinExistence type="inferred from homology"/>
<feature type="domain" description="THAP-type" evidence="13">
    <location>
        <begin position="1"/>
        <end position="93"/>
    </location>
</feature>
<evidence type="ECO:0000256" key="2">
    <source>
        <dbReference type="ARBA" id="ARBA00006177"/>
    </source>
</evidence>
<evidence type="ECO:0000313" key="14">
    <source>
        <dbReference type="Proteomes" id="UP000504618"/>
    </source>
</evidence>
<dbReference type="PANTHER" id="PTHR46600">
    <property type="entry name" value="THAP DOMAIN-CONTAINING"/>
    <property type="match status" value="1"/>
</dbReference>
<dbReference type="Pfam" id="PF05485">
    <property type="entry name" value="THAP"/>
    <property type="match status" value="1"/>
</dbReference>
<accession>A0A6J1PLD7</accession>
<protein>
    <submittedName>
        <fullName evidence="15">THAP domain-containing protein 1-like</fullName>
    </submittedName>
</protein>
<evidence type="ECO:0000256" key="11">
    <source>
        <dbReference type="ARBA" id="ARBA00023306"/>
    </source>
</evidence>
<evidence type="ECO:0000256" key="1">
    <source>
        <dbReference type="ARBA" id="ARBA00004642"/>
    </source>
</evidence>
<sequence>MVIYCFVEGCKSSRYKKANEDNKIFLTFFGFPKDLNLRKKWEEALINSGHTQKHVARISKYSHICSLHFTKSCIKTIGLSCGRLKPNSVPTIFPNVPIGSTADINNTESSSTPSVKLESGQCEEEIETVQCKEEIYETPSKKRICYAGDIKLGEIENMSPNTLIKSMQVLKKSCDKDKMIHRLRVHQYRQKKKIS</sequence>
<evidence type="ECO:0000256" key="5">
    <source>
        <dbReference type="ARBA" id="ARBA00022833"/>
    </source>
</evidence>
<dbReference type="Proteomes" id="UP000504618">
    <property type="component" value="Unplaced"/>
</dbReference>
<comment type="subcellular location">
    <subcellularLocation>
        <location evidence="1">Nucleus</location>
        <location evidence="1">Nucleoplasm</location>
    </subcellularLocation>
</comment>
<reference evidence="15" key="1">
    <citation type="submission" date="2025-08" db="UniProtKB">
        <authorList>
            <consortium name="RefSeq"/>
        </authorList>
    </citation>
    <scope>IDENTIFICATION</scope>
    <source>
        <tissue evidence="15">Whole body</tissue>
    </source>
</reference>
<dbReference type="SMART" id="SM00980">
    <property type="entry name" value="THAP"/>
    <property type="match status" value="1"/>
</dbReference>
<evidence type="ECO:0000259" key="13">
    <source>
        <dbReference type="PROSITE" id="PS50950"/>
    </source>
</evidence>
<keyword evidence="11" id="KW-0131">Cell cycle</keyword>
<evidence type="ECO:0000256" key="9">
    <source>
        <dbReference type="ARBA" id="ARBA00023163"/>
    </source>
</evidence>
<dbReference type="GO" id="GO:0043565">
    <property type="term" value="F:sequence-specific DNA binding"/>
    <property type="evidence" value="ECO:0007669"/>
    <property type="project" value="InterPro"/>
</dbReference>
<dbReference type="GO" id="GO:0008270">
    <property type="term" value="F:zinc ion binding"/>
    <property type="evidence" value="ECO:0007669"/>
    <property type="project" value="UniProtKB-KW"/>
</dbReference>
<keyword evidence="7" id="KW-0175">Coiled coil</keyword>
<dbReference type="PANTHER" id="PTHR46600:SF1">
    <property type="entry name" value="THAP DOMAIN-CONTAINING PROTEIN 1"/>
    <property type="match status" value="1"/>
</dbReference>
<dbReference type="InterPro" id="IPR006612">
    <property type="entry name" value="THAP_Znf"/>
</dbReference>
<keyword evidence="5" id="KW-0862">Zinc</keyword>
<dbReference type="GO" id="GO:0005654">
    <property type="term" value="C:nucleoplasm"/>
    <property type="evidence" value="ECO:0007669"/>
    <property type="project" value="UniProtKB-SubCell"/>
</dbReference>
<dbReference type="RefSeq" id="XP_024870479.1">
    <property type="nucleotide sequence ID" value="XM_025014711.1"/>
</dbReference>
<evidence type="ECO:0000256" key="4">
    <source>
        <dbReference type="ARBA" id="ARBA00022771"/>
    </source>
</evidence>
<evidence type="ECO:0000256" key="7">
    <source>
        <dbReference type="ARBA" id="ARBA00023054"/>
    </source>
</evidence>
<evidence type="ECO:0000256" key="8">
    <source>
        <dbReference type="ARBA" id="ARBA00023125"/>
    </source>
</evidence>